<accession>A0ABM8BZ76</accession>
<gene>
    <name evidence="1" type="ORF">SHM_28540</name>
</gene>
<protein>
    <recommendedName>
        <fullName evidence="3">DUF4435 domain-containing protein</fullName>
    </recommendedName>
</protein>
<evidence type="ECO:0008006" key="3">
    <source>
        <dbReference type="Google" id="ProtNLM"/>
    </source>
</evidence>
<dbReference type="Proteomes" id="UP001163387">
    <property type="component" value="Plasmid pSHM_1"/>
</dbReference>
<keyword evidence="1" id="KW-0614">Plasmid</keyword>
<reference evidence="1 2" key="1">
    <citation type="journal article" date="2022" name="Front. Microbiol.">
        <title>Male-killing mechanisms vary between Spiroplasma species.</title>
        <authorList>
            <person name="Arai H."/>
            <person name="Inoue M."/>
            <person name="Kageyama D."/>
        </authorList>
    </citation>
    <scope>NUCLEOTIDE SEQUENCE [LARGE SCALE GENOMIC DNA]</scope>
    <source>
        <strain evidence="2">sHm</strain>
        <plasmid evidence="1 2">pSHM_1</plasmid>
    </source>
</reference>
<name>A0ABM8BZ76_9MOLU</name>
<keyword evidence="2" id="KW-1185">Reference proteome</keyword>
<geneLocation type="plasmid" evidence="1 2">
    <name>pSHM_1</name>
</geneLocation>
<sequence>MNGLKLGIYIDNFVHLNPKNNKYPNFNKYDLNSFSIIKNQFKENKKYIITSNYDDIFYSKNEFLNGKKWIEIILLSKDVFEYHKKIRDDFPYCKQKKLNKTLLDDLFFWFDKNPKKIITDVSEMNCDIELRKKLEKIRYFLDEQDWSNYFFNLQKLMHEYIIKFLSWENKNLDYISYSKIFKQKLLINNLSKNLIDDYLQFIQKVNLYRNTLSKSSPKMLDLNQNLITEWNKSNDLSKKIIAKKLYYSLIAFIDDIK</sequence>
<evidence type="ECO:0000313" key="1">
    <source>
        <dbReference type="EMBL" id="BDT05208.1"/>
    </source>
</evidence>
<dbReference type="EMBL" id="AP026934">
    <property type="protein sequence ID" value="BDT05208.1"/>
    <property type="molecule type" value="Genomic_DNA"/>
</dbReference>
<evidence type="ECO:0000313" key="2">
    <source>
        <dbReference type="Proteomes" id="UP001163387"/>
    </source>
</evidence>
<proteinExistence type="predicted"/>
<organism evidence="1 2">
    <name type="scientific">Spiroplasma ixodetis</name>
    <dbReference type="NCBI Taxonomy" id="2141"/>
    <lineage>
        <taxon>Bacteria</taxon>
        <taxon>Bacillati</taxon>
        <taxon>Mycoplasmatota</taxon>
        <taxon>Mollicutes</taxon>
        <taxon>Entomoplasmatales</taxon>
        <taxon>Spiroplasmataceae</taxon>
        <taxon>Spiroplasma</taxon>
    </lineage>
</organism>
<dbReference type="RefSeq" id="WP_281749735.1">
    <property type="nucleotide sequence ID" value="NZ_AP026934.1"/>
</dbReference>